<dbReference type="Proteomes" id="UP000182045">
    <property type="component" value="Unassembled WGS sequence"/>
</dbReference>
<name>A0A0P8AEM7_9RHOB</name>
<dbReference type="InterPro" id="IPR027417">
    <property type="entry name" value="P-loop_NTPase"/>
</dbReference>
<dbReference type="EMBL" id="LJSG01000011">
    <property type="protein sequence ID" value="KPP92702.1"/>
    <property type="molecule type" value="Genomic_DNA"/>
</dbReference>
<protein>
    <recommendedName>
        <fullName evidence="5">Stf0 sulfotransferase</fullName>
    </recommendedName>
</protein>
<accession>A0A0P8AEM7</accession>
<dbReference type="Proteomes" id="UP000050413">
    <property type="component" value="Unassembled WGS sequence"/>
</dbReference>
<sequence length="246" mass="27103">MSEQPILILTLRRTGGTDFTTALVKLSSFPAVEHEPFNRRRKLSAISESFAQHSDPERLRAEIDAALDQSPNIKHCVEVQPIAITRALIDVAQARGYYIIVLTRRNEAKRIGSLLLAQATGAWGPAGADRVYPRILDGTLRPAPIDLSRLANRVHADFAALGQTLTLLRNRGIDWDWIVFEEIYLSERSSAEQVAAIARRAGIQAMPDDPRLTVFAKSKGQNSAAIASYVPNFAEAMARLETLCAT</sequence>
<dbReference type="EMBL" id="FBYC01000004">
    <property type="protein sequence ID" value="CUX80225.1"/>
    <property type="molecule type" value="Genomic_DNA"/>
</dbReference>
<reference evidence="2 3" key="1">
    <citation type="submission" date="2015-09" db="EMBL/GenBank/DDBJ databases">
        <title>Identification and resolution of microdiversity through metagenomic sequencing of parallel consortia.</title>
        <authorList>
            <person name="Nelson W.C."/>
            <person name="Romine M.F."/>
            <person name="Lindemann S.R."/>
        </authorList>
    </citation>
    <scope>NUCLEOTIDE SEQUENCE [LARGE SCALE GENOMIC DNA]</scope>
    <source>
        <strain evidence="2">HL-91</strain>
    </source>
</reference>
<dbReference type="STRING" id="1666912.Ga0058931_0932"/>
<evidence type="ECO:0008006" key="5">
    <source>
        <dbReference type="Google" id="ProtNLM"/>
    </source>
</evidence>
<comment type="caution">
    <text evidence="2">The sequence shown here is derived from an EMBL/GenBank/DDBJ whole genome shotgun (WGS) entry which is preliminary data.</text>
</comment>
<dbReference type="AlphaFoldDB" id="A0A0P8AEM7"/>
<proteinExistence type="predicted"/>
<evidence type="ECO:0000313" key="1">
    <source>
        <dbReference type="EMBL" id="CUX80225.1"/>
    </source>
</evidence>
<reference evidence="1 4" key="2">
    <citation type="submission" date="2016-01" db="EMBL/GenBank/DDBJ databases">
        <authorList>
            <person name="Varghese N."/>
        </authorList>
    </citation>
    <scope>NUCLEOTIDE SEQUENCE [LARGE SCALE GENOMIC DNA]</scope>
    <source>
        <strain evidence="1 4">HL-91</strain>
    </source>
</reference>
<organism evidence="2 3">
    <name type="scientific">Roseibaca calidilacus</name>
    <dbReference type="NCBI Taxonomy" id="1666912"/>
    <lineage>
        <taxon>Bacteria</taxon>
        <taxon>Pseudomonadati</taxon>
        <taxon>Pseudomonadota</taxon>
        <taxon>Alphaproteobacteria</taxon>
        <taxon>Rhodobacterales</taxon>
        <taxon>Paracoccaceae</taxon>
        <taxon>Roseinatronobacter</taxon>
    </lineage>
</organism>
<evidence type="ECO:0000313" key="3">
    <source>
        <dbReference type="Proteomes" id="UP000050413"/>
    </source>
</evidence>
<evidence type="ECO:0000313" key="2">
    <source>
        <dbReference type="EMBL" id="KPP92702.1"/>
    </source>
</evidence>
<dbReference type="Gene3D" id="3.40.50.300">
    <property type="entry name" value="P-loop containing nucleotide triphosphate hydrolases"/>
    <property type="match status" value="1"/>
</dbReference>
<dbReference type="OrthoDB" id="7831342at2"/>
<evidence type="ECO:0000313" key="4">
    <source>
        <dbReference type="Proteomes" id="UP000182045"/>
    </source>
</evidence>
<gene>
    <name evidence="1" type="ORF">Ga0058931_0932</name>
    <name evidence="2" type="ORF">HLUCCA05_09920</name>
</gene>
<dbReference type="RefSeq" id="WP_072245303.1">
    <property type="nucleotide sequence ID" value="NZ_FBYC01000004.1"/>
</dbReference>
<keyword evidence="4" id="KW-1185">Reference proteome</keyword>